<dbReference type="Proteomes" id="UP000004848">
    <property type="component" value="Unassembled WGS sequence"/>
</dbReference>
<organism evidence="2 3">
    <name type="scientific">Roseibium aggregatum (strain ATCC 25650 / DSM 13394 / JCM 20685 / NBRC 16684 / NCIMB 2208 / IAM 12614 / B1)</name>
    <name type="common">Stappia aggregata</name>
    <dbReference type="NCBI Taxonomy" id="384765"/>
    <lineage>
        <taxon>Bacteria</taxon>
        <taxon>Pseudomonadati</taxon>
        <taxon>Pseudomonadota</taxon>
        <taxon>Alphaproteobacteria</taxon>
        <taxon>Hyphomicrobiales</taxon>
        <taxon>Stappiaceae</taxon>
        <taxon>Roseibium</taxon>
    </lineage>
</organism>
<dbReference type="InterPro" id="IPR027843">
    <property type="entry name" value="DUF4440"/>
</dbReference>
<evidence type="ECO:0000313" key="2">
    <source>
        <dbReference type="EMBL" id="EAV46067.1"/>
    </source>
</evidence>
<dbReference type="Gene3D" id="3.10.450.50">
    <property type="match status" value="1"/>
</dbReference>
<dbReference type="Pfam" id="PF14534">
    <property type="entry name" value="DUF4440"/>
    <property type="match status" value="1"/>
</dbReference>
<dbReference type="InterPro" id="IPR032710">
    <property type="entry name" value="NTF2-like_dom_sf"/>
</dbReference>
<comment type="caution">
    <text evidence="2">The sequence shown here is derived from an EMBL/GenBank/DDBJ whole genome shotgun (WGS) entry which is preliminary data.</text>
</comment>
<dbReference type="eggNOG" id="COG4994">
    <property type="taxonomic scope" value="Bacteria"/>
</dbReference>
<reference evidence="2 3" key="1">
    <citation type="submission" date="2006-05" db="EMBL/GenBank/DDBJ databases">
        <authorList>
            <person name="King G."/>
            <person name="Ferriera S."/>
            <person name="Johnson J."/>
            <person name="Kravitz S."/>
            <person name="Beeson K."/>
            <person name="Sutton G."/>
            <person name="Rogers Y.-H."/>
            <person name="Friedman R."/>
            <person name="Frazier M."/>
            <person name="Venter J.C."/>
        </authorList>
    </citation>
    <scope>NUCLEOTIDE SEQUENCE [LARGE SCALE GENOMIC DNA]</scope>
    <source>
        <strain evidence="3">ATCC 25650 / DSM 13394 / JCM 20685 / NBRC 16684 / NCIMB 2208 / IAM 12614 / B1</strain>
    </source>
</reference>
<gene>
    <name evidence="2" type="ORF">SIAM614_09573</name>
</gene>
<evidence type="ECO:0000313" key="3">
    <source>
        <dbReference type="Proteomes" id="UP000004848"/>
    </source>
</evidence>
<name>A0NLX2_ROSAI</name>
<dbReference type="EMBL" id="AAUW01000001">
    <property type="protein sequence ID" value="EAV46067.1"/>
    <property type="molecule type" value="Genomic_DNA"/>
</dbReference>
<dbReference type="AlphaFoldDB" id="A0NLX2"/>
<dbReference type="OrthoDB" id="7845843at2"/>
<dbReference type="RefSeq" id="WP_006931327.1">
    <property type="nucleotide sequence ID" value="NZ_AAUW01000001.1"/>
</dbReference>
<evidence type="ECO:0000259" key="1">
    <source>
        <dbReference type="Pfam" id="PF14534"/>
    </source>
</evidence>
<accession>A0NLX2</accession>
<sequence>MPDTSLLPEVAETLTRLEESLWQAETRYDPVLMDRVFADDFFEFGRSGRVYSREDLILPASAAQPIDVRLPLPRLKFTVIHTQSVLVTYVSEVRRESGEIERANRSSVWSRQDGAWKLRFHQGTPFQT</sequence>
<proteinExistence type="predicted"/>
<dbReference type="GeneID" id="68844610"/>
<dbReference type="SUPFAM" id="SSF54427">
    <property type="entry name" value="NTF2-like"/>
    <property type="match status" value="1"/>
</dbReference>
<protein>
    <recommendedName>
        <fullName evidence="1">DUF4440 domain-containing protein</fullName>
    </recommendedName>
</protein>
<feature type="domain" description="DUF4440" evidence="1">
    <location>
        <begin position="14"/>
        <end position="118"/>
    </location>
</feature>